<comment type="caution">
    <text evidence="3">The sequence shown here is derived from an EMBL/GenBank/DDBJ whole genome shotgun (WGS) entry which is preliminary data.</text>
</comment>
<feature type="region of interest" description="Disordered" evidence="1">
    <location>
        <begin position="264"/>
        <end position="301"/>
    </location>
</feature>
<dbReference type="Pfam" id="PF13560">
    <property type="entry name" value="HTH_31"/>
    <property type="match status" value="1"/>
</dbReference>
<dbReference type="CDD" id="cd00093">
    <property type="entry name" value="HTH_XRE"/>
    <property type="match status" value="1"/>
</dbReference>
<keyword evidence="4" id="KW-1185">Reference proteome</keyword>
<protein>
    <submittedName>
        <fullName evidence="3">Helix-turn-helix transcriptional regulator</fullName>
    </submittedName>
</protein>
<dbReference type="Gene3D" id="3.30.450.180">
    <property type="match status" value="1"/>
</dbReference>
<name>A0ABU7MTK1_9ACTN</name>
<dbReference type="Pfam" id="PF17765">
    <property type="entry name" value="MLTR_LBD"/>
    <property type="match status" value="1"/>
</dbReference>
<gene>
    <name evidence="3" type="ORF">V1Y59_11225</name>
</gene>
<dbReference type="PANTHER" id="PTHR35010">
    <property type="entry name" value="BLL4672 PROTEIN-RELATED"/>
    <property type="match status" value="1"/>
</dbReference>
<dbReference type="RefSeq" id="WP_330505046.1">
    <property type="nucleotide sequence ID" value="NZ_JAZDUE010000008.1"/>
</dbReference>
<evidence type="ECO:0000313" key="4">
    <source>
        <dbReference type="Proteomes" id="UP001335729"/>
    </source>
</evidence>
<dbReference type="InterPro" id="IPR041413">
    <property type="entry name" value="MLTR_LBD"/>
</dbReference>
<dbReference type="Gene3D" id="1.10.260.40">
    <property type="entry name" value="lambda repressor-like DNA-binding domains"/>
    <property type="match status" value="1"/>
</dbReference>
<reference evidence="3 4" key="1">
    <citation type="submission" date="2024-01" db="EMBL/GenBank/DDBJ databases">
        <title>Draft genome sequence of Gordonia sp. PKS22-38.</title>
        <authorList>
            <person name="Suphannarot A."/>
            <person name="Mingma R."/>
        </authorList>
    </citation>
    <scope>NUCLEOTIDE SEQUENCE [LARGE SCALE GENOMIC DNA]</scope>
    <source>
        <strain evidence="3 4">PKS22-38</strain>
    </source>
</reference>
<dbReference type="PANTHER" id="PTHR35010:SF2">
    <property type="entry name" value="BLL4672 PROTEIN"/>
    <property type="match status" value="1"/>
</dbReference>
<dbReference type="SUPFAM" id="SSF47413">
    <property type="entry name" value="lambda repressor-like DNA-binding domains"/>
    <property type="match status" value="1"/>
</dbReference>
<dbReference type="InterPro" id="IPR010982">
    <property type="entry name" value="Lambda_DNA-bd_dom_sf"/>
</dbReference>
<proteinExistence type="predicted"/>
<accession>A0ABU7MTK1</accession>
<feature type="domain" description="HTH cro/C1-type" evidence="2">
    <location>
        <begin position="10"/>
        <end position="82"/>
    </location>
</feature>
<organism evidence="3 4">
    <name type="scientific">Gordonia prachuapensis</name>
    <dbReference type="NCBI Taxonomy" id="3115651"/>
    <lineage>
        <taxon>Bacteria</taxon>
        <taxon>Bacillati</taxon>
        <taxon>Actinomycetota</taxon>
        <taxon>Actinomycetes</taxon>
        <taxon>Mycobacteriales</taxon>
        <taxon>Gordoniaceae</taxon>
        <taxon>Gordonia</taxon>
    </lineage>
</organism>
<dbReference type="InterPro" id="IPR001387">
    <property type="entry name" value="Cro/C1-type_HTH"/>
</dbReference>
<evidence type="ECO:0000313" key="3">
    <source>
        <dbReference type="EMBL" id="MEE4023650.1"/>
    </source>
</evidence>
<dbReference type="SMART" id="SM00530">
    <property type="entry name" value="HTH_XRE"/>
    <property type="match status" value="1"/>
</dbReference>
<dbReference type="EMBL" id="JAZDUE010000008">
    <property type="protein sequence ID" value="MEE4023650.1"/>
    <property type="molecule type" value="Genomic_DNA"/>
</dbReference>
<evidence type="ECO:0000259" key="2">
    <source>
        <dbReference type="SMART" id="SM00530"/>
    </source>
</evidence>
<dbReference type="Proteomes" id="UP001335729">
    <property type="component" value="Unassembled WGS sequence"/>
</dbReference>
<evidence type="ECO:0000256" key="1">
    <source>
        <dbReference type="SAM" id="MobiDB-lite"/>
    </source>
</evidence>
<sequence>MEITKDIRDFLMARRAEITPDQVGLPSGGRRRVPGLRREEVALLAGVSTEYYTQIERGHVEGVSDEVLGAIVSTLRLNDEEVAHLFDLVRAATARRSAKKSTSRSGAKVPGGVQALMDAMVTAPAIVINGRLDIIGTNALGRAVYEPLFARSGSVVPNIARFTFLDPQADKVFPDWRRSADDAVALLRVEGARSPHSAAVTGLVGELATRSDEFRCRWAAQHVAAHRRGTKRFINTDVGELTLQYEALELASAPGLVMIGYTPEPGSKSEESLRLLSSLAAPVHDEQAESPAAPVSSDEHQ</sequence>